<feature type="compositionally biased region" description="Basic and acidic residues" evidence="1">
    <location>
        <begin position="314"/>
        <end position="323"/>
    </location>
</feature>
<feature type="transmembrane region" description="Helical" evidence="2">
    <location>
        <begin position="88"/>
        <end position="107"/>
    </location>
</feature>
<accession>A0A7S1Q3Y4</accession>
<feature type="region of interest" description="Disordered" evidence="1">
    <location>
        <begin position="703"/>
        <end position="728"/>
    </location>
</feature>
<dbReference type="AlphaFoldDB" id="A0A7S1Q3Y4"/>
<sequence>MDRNGAPVPFVPATVSITWEPSDADVRLEVGDAARSSDADGYVSLRGTALTTSSPGVDITVIVRSRGSPGNTTAEIRMELVRRRLQDVLQAFALLLIVLFIPLFLSSVAYSRKLYLWSGLAYAIAMAAAVVAYARVAIPEFEGNQMVQTFITLLAIVAVVTAVFVLCMTVMQLLSRTHPRLRVWNAEERATSAFLYTVWLVGARVDKQPIETELSITQRLSAFAKAAKARVVKAFATSSDDDDDDDGETGPGEVASGSPNPSKAAKIESEASTTTLARSNATTAEDDEELAAMQPTSVGEPEKAKAASDSFESALERQERQQAVDDGDAAGFLNPYATVERPALVKPDDVPDPTYHPVNLFVVLSITIVLLLVVVFATVQIMFDAEKLLTRATNALPRAPDDPDAARNATRKLTQALVVSIDAVAASDPSLSSLREVIGPLQEFDWVTALSDVRRYIAGVNERIVVSFSVGMTFGTLFVILCMIYIWYVTPNIIRKMRRGLYHDVPVYNDPEPFRIEQFVGLFVFHFVALYIMVSFVVMCIVLLLSVAVIRNWIFWQVYAALLTSLGSLIATFAMRFFQQLFLMDGTFVVRPRIYAAYSFVDLVLGVFTGLIQTITRIAMAVGFIVTAFAKLDESIFPATFAWLDTGLIGFSSLLTMEARNGNPIFLAAASWMLTDQTIRRTVAQHHARRLFLAANPEGSSAQSAAEAEHRQRCAKDGTDPAQAGEAPDVPFAGVIAGDRFVAAEVRELVKQHVAASECPLGEGSVNTAVGDESLNPGVWQHVSSRTRVAIRIGSFGQRVRMPTWPKRTRVDSLPINATMLPSPIMVTMGQLWLRWLSVPQLRPIEPWLRPDDPYISASAKPDDEAGDNAAVARFDATAYVKRALGRGGNTRMARKWHLAVTLLRNPSLVKYRKHFLPTPETDDSNTRNAKSS</sequence>
<feature type="transmembrane region" description="Helical" evidence="2">
    <location>
        <begin position="464"/>
        <end position="489"/>
    </location>
</feature>
<dbReference type="EMBL" id="HBGF01024641">
    <property type="protein sequence ID" value="CAD9119048.1"/>
    <property type="molecule type" value="Transcribed_RNA"/>
</dbReference>
<feature type="compositionally biased region" description="Basic and acidic residues" evidence="1">
    <location>
        <begin position="707"/>
        <end position="719"/>
    </location>
</feature>
<protein>
    <submittedName>
        <fullName evidence="3">Uncharacterized protein</fullName>
    </submittedName>
</protein>
<feature type="compositionally biased region" description="Acidic residues" evidence="1">
    <location>
        <begin position="239"/>
        <end position="248"/>
    </location>
</feature>
<feature type="transmembrane region" description="Helical" evidence="2">
    <location>
        <begin position="360"/>
        <end position="383"/>
    </location>
</feature>
<feature type="transmembrane region" description="Helical" evidence="2">
    <location>
        <begin position="599"/>
        <end position="630"/>
    </location>
</feature>
<feature type="region of interest" description="Disordered" evidence="1">
    <location>
        <begin position="236"/>
        <end position="329"/>
    </location>
</feature>
<reference evidence="3" key="1">
    <citation type="submission" date="2021-01" db="EMBL/GenBank/DDBJ databases">
        <authorList>
            <person name="Corre E."/>
            <person name="Pelletier E."/>
            <person name="Niang G."/>
            <person name="Scheremetjew M."/>
            <person name="Finn R."/>
            <person name="Kale V."/>
            <person name="Holt S."/>
            <person name="Cochrane G."/>
            <person name="Meng A."/>
            <person name="Brown T."/>
            <person name="Cohen L."/>
        </authorList>
    </citation>
    <scope>NUCLEOTIDE SEQUENCE</scope>
    <source>
        <strain evidence="3">CCAP 1951/1</strain>
    </source>
</reference>
<feature type="transmembrane region" description="Helical" evidence="2">
    <location>
        <begin position="523"/>
        <end position="550"/>
    </location>
</feature>
<keyword evidence="2" id="KW-1133">Transmembrane helix</keyword>
<gene>
    <name evidence="3" type="ORF">NDES1114_LOCUS16344</name>
</gene>
<evidence type="ECO:0000256" key="1">
    <source>
        <dbReference type="SAM" id="MobiDB-lite"/>
    </source>
</evidence>
<evidence type="ECO:0000256" key="2">
    <source>
        <dbReference type="SAM" id="Phobius"/>
    </source>
</evidence>
<name>A0A7S1Q3Y4_NEODS</name>
<feature type="transmembrane region" description="Helical" evidence="2">
    <location>
        <begin position="150"/>
        <end position="174"/>
    </location>
</feature>
<feature type="compositionally biased region" description="Polar residues" evidence="1">
    <location>
        <begin position="270"/>
        <end position="280"/>
    </location>
</feature>
<proteinExistence type="predicted"/>
<organism evidence="3">
    <name type="scientific">Neobodo designis</name>
    <name type="common">Flagellated protozoan</name>
    <name type="synonym">Bodo designis</name>
    <dbReference type="NCBI Taxonomy" id="312471"/>
    <lineage>
        <taxon>Eukaryota</taxon>
        <taxon>Discoba</taxon>
        <taxon>Euglenozoa</taxon>
        <taxon>Kinetoplastea</taxon>
        <taxon>Metakinetoplastina</taxon>
        <taxon>Neobodonida</taxon>
        <taxon>Neobodo</taxon>
    </lineage>
</organism>
<keyword evidence="2" id="KW-0812">Transmembrane</keyword>
<feature type="transmembrane region" description="Helical" evidence="2">
    <location>
        <begin position="114"/>
        <end position="138"/>
    </location>
</feature>
<keyword evidence="2" id="KW-0472">Membrane</keyword>
<feature type="transmembrane region" description="Helical" evidence="2">
    <location>
        <begin position="556"/>
        <end position="578"/>
    </location>
</feature>
<evidence type="ECO:0000313" key="3">
    <source>
        <dbReference type="EMBL" id="CAD9119048.1"/>
    </source>
</evidence>